<evidence type="ECO:0000313" key="2">
    <source>
        <dbReference type="EMBL" id="GAD83970.1"/>
    </source>
</evidence>
<proteinExistence type="predicted"/>
<dbReference type="AlphaFoldDB" id="U5E9C1"/>
<feature type="compositionally biased region" description="Basic and acidic residues" evidence="1">
    <location>
        <begin position="73"/>
        <end position="83"/>
    </location>
</feature>
<feature type="region of interest" description="Disordered" evidence="1">
    <location>
        <begin position="60"/>
        <end position="99"/>
    </location>
</feature>
<sequence length="99" mass="11010">MTICRYDTPGVYSSGKDGQLALLDEPHEYHAVRSTVELTTEKSADGETTAVPRLLVVRTSGEEFAQRPGQPNDLERRTCEPFRPEPYVQEPPQPLPAGK</sequence>
<evidence type="ECO:0000256" key="1">
    <source>
        <dbReference type="SAM" id="MobiDB-lite"/>
    </source>
</evidence>
<comment type="caution">
    <text evidence="2">The sequence shown here is derived from an EMBL/GenBank/DDBJ whole genome shotgun (WGS) entry which is preliminary data.</text>
</comment>
<feature type="compositionally biased region" description="Pro residues" evidence="1">
    <location>
        <begin position="89"/>
        <end position="99"/>
    </location>
</feature>
<keyword evidence="3" id="KW-1185">Reference proteome</keyword>
<dbReference type="eggNOG" id="ENOG5032ECJ">
    <property type="taxonomic scope" value="Bacteria"/>
</dbReference>
<protein>
    <submittedName>
        <fullName evidence="2">Uncharacterized protein</fullName>
    </submittedName>
</protein>
<evidence type="ECO:0000313" key="3">
    <source>
        <dbReference type="Proteomes" id="UP000017048"/>
    </source>
</evidence>
<name>U5E9C1_NOCAS</name>
<reference evidence="2 3" key="1">
    <citation type="journal article" date="2014" name="BMC Genomics">
        <title>Genome based analysis of type-I polyketide synthase and nonribosomal peptide synthetase gene clusters in seven strains of five representative Nocardia species.</title>
        <authorList>
            <person name="Komaki H."/>
            <person name="Ichikawa N."/>
            <person name="Hosoyama A."/>
            <person name="Takahashi-Nakaguchi A."/>
            <person name="Matsuzawa T."/>
            <person name="Suzuki K."/>
            <person name="Fujita N."/>
            <person name="Gonoi T."/>
        </authorList>
    </citation>
    <scope>NUCLEOTIDE SEQUENCE [LARGE SCALE GENOMIC DNA]</scope>
    <source>
        <strain evidence="2 3">NBRC 15531</strain>
    </source>
</reference>
<dbReference type="Proteomes" id="UP000017048">
    <property type="component" value="Unassembled WGS sequence"/>
</dbReference>
<dbReference type="EMBL" id="BAFO02000020">
    <property type="protein sequence ID" value="GAD83970.1"/>
    <property type="molecule type" value="Genomic_DNA"/>
</dbReference>
<organism evidence="2 3">
    <name type="scientific">Nocardia asteroides NBRC 15531</name>
    <dbReference type="NCBI Taxonomy" id="1110697"/>
    <lineage>
        <taxon>Bacteria</taxon>
        <taxon>Bacillati</taxon>
        <taxon>Actinomycetota</taxon>
        <taxon>Actinomycetes</taxon>
        <taxon>Mycobacteriales</taxon>
        <taxon>Nocardiaceae</taxon>
        <taxon>Nocardia</taxon>
    </lineage>
</organism>
<gene>
    <name evidence="2" type="ORF">NCAST_20_05400</name>
</gene>
<accession>U5E9C1</accession>